<protein>
    <submittedName>
        <fullName evidence="2">SPOSA6832_04828-mRNA-1:cds</fullName>
    </submittedName>
</protein>
<evidence type="ECO:0000313" key="2">
    <source>
        <dbReference type="EMBL" id="CEQ42954.1"/>
    </source>
</evidence>
<organism evidence="2 3">
    <name type="scientific">Sporidiobolus salmonicolor</name>
    <name type="common">Yeast-like fungus</name>
    <name type="synonym">Sporobolomyces salmonicolor</name>
    <dbReference type="NCBI Taxonomy" id="5005"/>
    <lineage>
        <taxon>Eukaryota</taxon>
        <taxon>Fungi</taxon>
        <taxon>Dikarya</taxon>
        <taxon>Basidiomycota</taxon>
        <taxon>Pucciniomycotina</taxon>
        <taxon>Microbotryomycetes</taxon>
        <taxon>Sporidiobolales</taxon>
        <taxon>Sporidiobolaceae</taxon>
        <taxon>Sporobolomyces</taxon>
    </lineage>
</organism>
<dbReference type="EMBL" id="CENE01000041">
    <property type="protein sequence ID" value="CEQ42954.1"/>
    <property type="molecule type" value="Genomic_DNA"/>
</dbReference>
<proteinExistence type="predicted"/>
<dbReference type="Gene3D" id="3.40.50.720">
    <property type="entry name" value="NAD(P)-binding Rossmann-like Domain"/>
    <property type="match status" value="1"/>
</dbReference>
<gene>
    <name evidence="2" type="primary">SPOSA6832_04828</name>
</gene>
<dbReference type="PANTHER" id="PTHR47129">
    <property type="entry name" value="QUINONE OXIDOREDUCTASE 2"/>
    <property type="match status" value="1"/>
</dbReference>
<dbReference type="PANTHER" id="PTHR47129:SF1">
    <property type="entry name" value="NMRA-LIKE DOMAIN-CONTAINING PROTEIN"/>
    <property type="match status" value="1"/>
</dbReference>
<dbReference type="Proteomes" id="UP000243876">
    <property type="component" value="Unassembled WGS sequence"/>
</dbReference>
<evidence type="ECO:0000313" key="3">
    <source>
        <dbReference type="Proteomes" id="UP000243876"/>
    </source>
</evidence>
<dbReference type="InterPro" id="IPR008030">
    <property type="entry name" value="NmrA-like"/>
</dbReference>
<reference evidence="3" key="1">
    <citation type="submission" date="2015-02" db="EMBL/GenBank/DDBJ databases">
        <authorList>
            <person name="Gon?alves P."/>
        </authorList>
    </citation>
    <scope>NUCLEOTIDE SEQUENCE [LARGE SCALE GENOMIC DNA]</scope>
</reference>
<sequence>MLGVFPASGGLGGSVVNHLAAAKADLSDCVFIARKPETLRARPGVQEKHAVIRTADYDKHETLEGVFDGVSVLLLISYASIQNTHRFEAHKRAIESARRSGVRHVLYTSLAFAGPADSTSSVAQVMQAHLRTEAYLRDVHAQDPSFTYTVIREGIYSESTPLYTAFWSYAKPTDTIRIPHDGKGPGVAWVKQDELGEATAKLLVQAHDQPETFEYKNKILILTGSRDWSLEETAKVLGKSVGMPVKVEQVSIDEYASQPQVQSGLTYGAGQWATKWATAFQAIRDGATATVTDDMRKILGREPEDFETTAMNLAKAARS</sequence>
<accession>A0A0D6ESL7</accession>
<dbReference type="Gene3D" id="3.90.25.10">
    <property type="entry name" value="UDP-galactose 4-epimerase, domain 1"/>
    <property type="match status" value="1"/>
</dbReference>
<feature type="domain" description="NmrA-like" evidence="1">
    <location>
        <begin position="4"/>
        <end position="256"/>
    </location>
</feature>
<dbReference type="InterPro" id="IPR036291">
    <property type="entry name" value="NAD(P)-bd_dom_sf"/>
</dbReference>
<dbReference type="Pfam" id="PF05368">
    <property type="entry name" value="NmrA"/>
    <property type="match status" value="1"/>
</dbReference>
<feature type="non-terminal residue" evidence="2">
    <location>
        <position position="1"/>
    </location>
</feature>
<keyword evidence="3" id="KW-1185">Reference proteome</keyword>
<dbReference type="AlphaFoldDB" id="A0A0D6ESL7"/>
<dbReference type="InterPro" id="IPR052718">
    <property type="entry name" value="NmrA-type_oxidoreductase"/>
</dbReference>
<evidence type="ECO:0000259" key="1">
    <source>
        <dbReference type="Pfam" id="PF05368"/>
    </source>
</evidence>
<dbReference type="SUPFAM" id="SSF51735">
    <property type="entry name" value="NAD(P)-binding Rossmann-fold domains"/>
    <property type="match status" value="1"/>
</dbReference>
<name>A0A0D6ESL7_SPOSA</name>
<dbReference type="OrthoDB" id="419598at2759"/>